<dbReference type="PRINTS" id="PR00053">
    <property type="entry name" value="FORKHEAD"/>
</dbReference>
<keyword evidence="5 6" id="KW-0539">Nucleus</keyword>
<feature type="region of interest" description="Disordered" evidence="7">
    <location>
        <begin position="514"/>
        <end position="533"/>
    </location>
</feature>
<dbReference type="GO" id="GO:0005634">
    <property type="term" value="C:nucleus"/>
    <property type="evidence" value="ECO:0007669"/>
    <property type="project" value="UniProtKB-SubCell"/>
</dbReference>
<dbReference type="Gene3D" id="1.10.10.10">
    <property type="entry name" value="Winged helix-like DNA-binding domain superfamily/Winged helix DNA-binding domain"/>
    <property type="match status" value="1"/>
</dbReference>
<evidence type="ECO:0000256" key="6">
    <source>
        <dbReference type="PROSITE-ProRule" id="PRU00089"/>
    </source>
</evidence>
<dbReference type="EMBL" id="KV892495">
    <property type="protein sequence ID" value="OON20703.1"/>
    <property type="molecule type" value="Genomic_DNA"/>
</dbReference>
<keyword evidence="2" id="KW-0805">Transcription regulation</keyword>
<dbReference type="Pfam" id="PF00250">
    <property type="entry name" value="Forkhead"/>
    <property type="match status" value="1"/>
</dbReference>
<evidence type="ECO:0000256" key="5">
    <source>
        <dbReference type="ARBA" id="ARBA00023242"/>
    </source>
</evidence>
<dbReference type="PROSITE" id="PS00658">
    <property type="entry name" value="FORK_HEAD_2"/>
    <property type="match status" value="1"/>
</dbReference>
<dbReference type="InterPro" id="IPR036388">
    <property type="entry name" value="WH-like_DNA-bd_sf"/>
</dbReference>
<feature type="region of interest" description="Disordered" evidence="7">
    <location>
        <begin position="829"/>
        <end position="856"/>
    </location>
</feature>
<reference evidence="9 10" key="1">
    <citation type="submission" date="2015-03" db="EMBL/GenBank/DDBJ databases">
        <title>Draft genome of the nematode, Opisthorchis viverrini.</title>
        <authorList>
            <person name="Mitreva M."/>
        </authorList>
    </citation>
    <scope>NUCLEOTIDE SEQUENCE [LARGE SCALE GENOMIC DNA]</scope>
    <source>
        <strain evidence="9">Khon Kaen</strain>
    </source>
</reference>
<feature type="domain" description="Fork-head" evidence="8">
    <location>
        <begin position="278"/>
        <end position="372"/>
    </location>
</feature>
<dbReference type="FunFam" id="1.10.10.10:FF:000016">
    <property type="entry name" value="Forkhead box protein I1"/>
    <property type="match status" value="1"/>
</dbReference>
<dbReference type="PROSITE" id="PS00657">
    <property type="entry name" value="FORK_HEAD_1"/>
    <property type="match status" value="1"/>
</dbReference>
<feature type="compositionally biased region" description="Basic residues" evidence="7">
    <location>
        <begin position="844"/>
        <end position="856"/>
    </location>
</feature>
<feature type="non-terminal residue" evidence="9">
    <location>
        <position position="1"/>
    </location>
</feature>
<comment type="subcellular location">
    <subcellularLocation>
        <location evidence="1 6">Nucleus</location>
    </subcellularLocation>
</comment>
<dbReference type="InterPro" id="IPR018122">
    <property type="entry name" value="TF_fork_head_CS_1"/>
</dbReference>
<protein>
    <submittedName>
        <fullName evidence="9">Fork head domain protein</fullName>
    </submittedName>
</protein>
<dbReference type="GO" id="GO:0009653">
    <property type="term" value="P:anatomical structure morphogenesis"/>
    <property type="evidence" value="ECO:0007669"/>
    <property type="project" value="TreeGrafter"/>
</dbReference>
<feature type="DNA-binding region" description="Fork-head" evidence="6">
    <location>
        <begin position="278"/>
        <end position="372"/>
    </location>
</feature>
<dbReference type="InterPro" id="IPR036390">
    <property type="entry name" value="WH_DNA-bd_sf"/>
</dbReference>
<evidence type="ECO:0000256" key="2">
    <source>
        <dbReference type="ARBA" id="ARBA00023015"/>
    </source>
</evidence>
<dbReference type="InterPro" id="IPR030456">
    <property type="entry name" value="TF_fork_head_CS_2"/>
</dbReference>
<evidence type="ECO:0000313" key="10">
    <source>
        <dbReference type="Proteomes" id="UP000243686"/>
    </source>
</evidence>
<dbReference type="GO" id="GO:0000981">
    <property type="term" value="F:DNA-binding transcription factor activity, RNA polymerase II-specific"/>
    <property type="evidence" value="ECO:0007669"/>
    <property type="project" value="TreeGrafter"/>
</dbReference>
<accession>A0A1S8X2I1</accession>
<evidence type="ECO:0000256" key="3">
    <source>
        <dbReference type="ARBA" id="ARBA00023125"/>
    </source>
</evidence>
<evidence type="ECO:0000259" key="8">
    <source>
        <dbReference type="PROSITE" id="PS50039"/>
    </source>
</evidence>
<dbReference type="InterPro" id="IPR001766">
    <property type="entry name" value="Fork_head_dom"/>
</dbReference>
<gene>
    <name evidence="9" type="ORF">X801_03412</name>
</gene>
<feature type="region of interest" description="Disordered" evidence="7">
    <location>
        <begin position="542"/>
        <end position="571"/>
    </location>
</feature>
<dbReference type="PROSITE" id="PS50039">
    <property type="entry name" value="FORK_HEAD_3"/>
    <property type="match status" value="1"/>
</dbReference>
<feature type="compositionally biased region" description="Low complexity" evidence="7">
    <location>
        <begin position="547"/>
        <end position="557"/>
    </location>
</feature>
<keyword evidence="3 6" id="KW-0238">DNA-binding</keyword>
<dbReference type="AlphaFoldDB" id="A0A1S8X2I1"/>
<evidence type="ECO:0000256" key="7">
    <source>
        <dbReference type="SAM" id="MobiDB-lite"/>
    </source>
</evidence>
<evidence type="ECO:0000256" key="1">
    <source>
        <dbReference type="ARBA" id="ARBA00004123"/>
    </source>
</evidence>
<evidence type="ECO:0000313" key="9">
    <source>
        <dbReference type="EMBL" id="OON20703.1"/>
    </source>
</evidence>
<dbReference type="InterPro" id="IPR050211">
    <property type="entry name" value="FOX_domain-containing"/>
</dbReference>
<dbReference type="PANTHER" id="PTHR11829:SF388">
    <property type="entry name" value="FORK HEAD DOMAIN-CONTAINING PROTEIN L1-RELATED"/>
    <property type="match status" value="1"/>
</dbReference>
<dbReference type="PANTHER" id="PTHR11829">
    <property type="entry name" value="FORKHEAD BOX PROTEIN"/>
    <property type="match status" value="1"/>
</dbReference>
<organism evidence="9 10">
    <name type="scientific">Opisthorchis viverrini</name>
    <name type="common">Southeast Asian liver fluke</name>
    <dbReference type="NCBI Taxonomy" id="6198"/>
    <lineage>
        <taxon>Eukaryota</taxon>
        <taxon>Metazoa</taxon>
        <taxon>Spiralia</taxon>
        <taxon>Lophotrochozoa</taxon>
        <taxon>Platyhelminthes</taxon>
        <taxon>Trematoda</taxon>
        <taxon>Digenea</taxon>
        <taxon>Opisthorchiida</taxon>
        <taxon>Opisthorchiata</taxon>
        <taxon>Opisthorchiidae</taxon>
        <taxon>Opisthorchis</taxon>
    </lineage>
</organism>
<dbReference type="SUPFAM" id="SSF46785">
    <property type="entry name" value="Winged helix' DNA-binding domain"/>
    <property type="match status" value="1"/>
</dbReference>
<keyword evidence="4" id="KW-0804">Transcription</keyword>
<dbReference type="Proteomes" id="UP000243686">
    <property type="component" value="Unassembled WGS sequence"/>
</dbReference>
<evidence type="ECO:0000256" key="4">
    <source>
        <dbReference type="ARBA" id="ARBA00023163"/>
    </source>
</evidence>
<sequence>LPVTEGAAIELGLVAASRHRLWNPPNDQVFDAKTDAIIDVEPSTLQLFGKYPLHPDNVHHPPKKQPEVGNDILRISPVPNNSEARFFGPELPSHDSSSRPSFSISEIQSTCVKPYDWMMQGFSDFNRRLCPEFDHVPDEMCENQFIDSPFSERNRSYECGSRGNPYERLCEQMYSGFPSYSASLFPPYSSDSAKSHLDLLPFENPAFSNPCPRFPLGLPSYTPGLNSASHSASLSATQRVGSNFLPPMFSAAPVPLFSHLNDTVVHPLGPNNCDMYVKPPFSYIALITMAIEAQPDGKATLSSIYRYIMDKYPYYRENKQGWQNSIRHNLSLNDCFVKVARDDKKPGKGSFWKLHPDARGMFDNGSFLRRKRRFKTNHSGPGRYCSTKRRNATAVPVGQLKTDDASGILQDAELTSQDIIDTCQDETLVAKMSRQSTIDLSTTHNYRSKLHEYDHPLSQYDTTPGYNPLLSLQQQVQQPVLDLKQAGPTTERAQSMTGFHSTTNQFPSSFQVASFSSHGGMHSSDDATSSEVPQAMISRSSEMFDGSPVRSVPPSVVNAGPTTAPPIESTESQLKCPKLVLDEMNSECKADLRSPMNGYSHAEQEGRLFARDRLERKITNGWAEATESRGLEAPILGPVGQGPCPEELTASVYRHTTSDHPQIPFYPPISMSGNQLFAPLEQMAAAAAIAWQASLAECRREVESHWTDPSAAKLETSVPESRGNMFWNCGTSPFPTQRLPALLDPQYSQSLNGSSSTEDSSAGLNETELVLSTSTISPIIHNTELHSSSMYAIKPENKVSIDSFSVIEDTRVKLLTGFRLPTNYPACPTTGKLREDKGKTSVPQKKRAQTTERKHKPKALSGFGLFYLNFLSFYNAYKDRQIHQAEGTKGGEAWLFFCYPFWVPFLRNERKIP</sequence>
<proteinExistence type="predicted"/>
<name>A0A1S8X2I1_OPIVI</name>
<keyword evidence="10" id="KW-1185">Reference proteome</keyword>
<feature type="non-terminal residue" evidence="9">
    <location>
        <position position="913"/>
    </location>
</feature>
<dbReference type="SMART" id="SM00339">
    <property type="entry name" value="FH"/>
    <property type="match status" value="1"/>
</dbReference>
<dbReference type="GO" id="GO:0030154">
    <property type="term" value="P:cell differentiation"/>
    <property type="evidence" value="ECO:0007669"/>
    <property type="project" value="TreeGrafter"/>
</dbReference>
<dbReference type="GO" id="GO:0000978">
    <property type="term" value="F:RNA polymerase II cis-regulatory region sequence-specific DNA binding"/>
    <property type="evidence" value="ECO:0007669"/>
    <property type="project" value="TreeGrafter"/>
</dbReference>